<reference evidence="1" key="2">
    <citation type="submission" date="2025-09" db="UniProtKB">
        <authorList>
            <consortium name="Ensembl"/>
        </authorList>
    </citation>
    <scope>IDENTIFICATION</scope>
</reference>
<sequence length="110" mass="12713">MLIRCENGIQTLKELINRQYAFFPQGAIKECTLPKGRNHELDGSSPRRNVKGILGVNLKRHLQVNSYSRLEGNQFKLKTGQRSSQPEQEERKSNWLSIVLRCVENNSQFL</sequence>
<proteinExistence type="predicted"/>
<dbReference type="Proteomes" id="UP000694415">
    <property type="component" value="Unplaced"/>
</dbReference>
<organism evidence="1 2">
    <name type="scientific">Mus spicilegus</name>
    <name type="common">Mound-building mouse</name>
    <dbReference type="NCBI Taxonomy" id="10103"/>
    <lineage>
        <taxon>Eukaryota</taxon>
        <taxon>Metazoa</taxon>
        <taxon>Chordata</taxon>
        <taxon>Craniata</taxon>
        <taxon>Vertebrata</taxon>
        <taxon>Euteleostomi</taxon>
        <taxon>Mammalia</taxon>
        <taxon>Eutheria</taxon>
        <taxon>Euarchontoglires</taxon>
        <taxon>Glires</taxon>
        <taxon>Rodentia</taxon>
        <taxon>Myomorpha</taxon>
        <taxon>Muroidea</taxon>
        <taxon>Muridae</taxon>
        <taxon>Murinae</taxon>
        <taxon>Mus</taxon>
        <taxon>Mus</taxon>
    </lineage>
</organism>
<evidence type="ECO:0000313" key="1">
    <source>
        <dbReference type="Ensembl" id="ENSMSIP00000038134.1"/>
    </source>
</evidence>
<reference evidence="1" key="1">
    <citation type="submission" date="2025-08" db="UniProtKB">
        <authorList>
            <consortium name="Ensembl"/>
        </authorList>
    </citation>
    <scope>IDENTIFICATION</scope>
</reference>
<accession>A0A8C6ILC1</accession>
<dbReference type="Ensembl" id="ENSMSIT00000048101.1">
    <property type="protein sequence ID" value="ENSMSIP00000038134.1"/>
    <property type="gene ID" value="ENSMSIG00000031772.1"/>
</dbReference>
<keyword evidence="2" id="KW-1185">Reference proteome</keyword>
<name>A0A8C6ILC1_MUSSI</name>
<evidence type="ECO:0000313" key="2">
    <source>
        <dbReference type="Proteomes" id="UP000694415"/>
    </source>
</evidence>
<protein>
    <submittedName>
        <fullName evidence="1">Uncharacterized protein</fullName>
    </submittedName>
</protein>
<dbReference type="AlphaFoldDB" id="A0A8C6ILC1"/>